<evidence type="ECO:0000313" key="1">
    <source>
        <dbReference type="EMBL" id="AEI58423.1"/>
    </source>
</evidence>
<protein>
    <submittedName>
        <fullName evidence="1">Cupin domain protein</fullName>
    </submittedName>
</protein>
<dbReference type="SUPFAM" id="SSF51182">
    <property type="entry name" value="RmlC-like cupins"/>
    <property type="match status" value="1"/>
</dbReference>
<dbReference type="HOGENOM" id="CLU_072993_2_0_9"/>
<dbReference type="InterPro" id="IPR014710">
    <property type="entry name" value="RmlC-like_jellyroll"/>
</dbReference>
<evidence type="ECO:0000313" key="2">
    <source>
        <dbReference type="Proteomes" id="UP000001924"/>
    </source>
</evidence>
<dbReference type="AlphaFoldDB" id="F8DQQ7"/>
<accession>F8DQQ7</accession>
<dbReference type="Gene3D" id="2.60.120.10">
    <property type="entry name" value="Jelly Rolls"/>
    <property type="match status" value="1"/>
</dbReference>
<gene>
    <name evidence="1" type="ordered locus">HMPREF0538_22217</name>
</gene>
<dbReference type="InterPro" id="IPR047263">
    <property type="entry name" value="HNL-like_cupin"/>
</dbReference>
<dbReference type="Proteomes" id="UP000001924">
    <property type="component" value="Chromosome"/>
</dbReference>
<dbReference type="CDD" id="cd02233">
    <property type="entry name" value="cupin_HNL-like"/>
    <property type="match status" value="1"/>
</dbReference>
<dbReference type="KEGG" id="lru:HMPREF0538_22217"/>
<sequence length="154" mass="17529">MLEFIIKPTINWMLVIMAKNEYEIKNDLFGFGNKNVAFAKYFIGTSYLNGLVSPDDNIDVNVSNVNFEPGCRNNWHIHHDGFQILLVTADEGWYQEEGKPAQLLKPGDVVAIHEGVKYWHGATKDSWFSHIAISKGTSEWCEEVDDATYSRLSD</sequence>
<organism evidence="1 2">
    <name type="scientific">Limosilactobacillus reuteri (strain ATCC 55730 / SD2112)</name>
    <name type="common">Lactobacillus reuteri</name>
    <dbReference type="NCBI Taxonomy" id="491077"/>
    <lineage>
        <taxon>Bacteria</taxon>
        <taxon>Bacillati</taxon>
        <taxon>Bacillota</taxon>
        <taxon>Bacilli</taxon>
        <taxon>Lactobacillales</taxon>
        <taxon>Lactobacillaceae</taxon>
        <taxon>Limosilactobacillus</taxon>
    </lineage>
</organism>
<dbReference type="EMBL" id="CP002844">
    <property type="protein sequence ID" value="AEI58423.1"/>
    <property type="molecule type" value="Genomic_DNA"/>
</dbReference>
<proteinExistence type="predicted"/>
<dbReference type="InterPro" id="IPR011051">
    <property type="entry name" value="RmlC_Cupin_sf"/>
</dbReference>
<name>F8DQQ7_LIMRS</name>
<reference evidence="2" key="1">
    <citation type="submission" date="2011-06" db="EMBL/GenBank/DDBJ databases">
        <title>The complete genome of Lactobacillus reuteri ATCC 55730 / SD2112.</title>
        <authorList>
            <person name="Muzny D."/>
            <person name="Qin X."/>
            <person name="Buhay C."/>
            <person name="Dugan-Rocha S."/>
            <person name="Ding Y."/>
            <person name="Chen G."/>
            <person name="Hawes A."/>
            <person name="Holder M."/>
            <person name="Jhangiani S."/>
            <person name="Johnson A."/>
            <person name="Khan Z."/>
            <person name="Li Z."/>
            <person name="Liu W."/>
            <person name="Liu X."/>
            <person name="Perez L."/>
            <person name="Shen H."/>
            <person name="Wang Q."/>
            <person name="Watt J."/>
            <person name="Xi L."/>
            <person name="Xin Y."/>
            <person name="Zhou J."/>
            <person name="Deng J."/>
            <person name="Jiang H."/>
            <person name="Liu Y."/>
            <person name="Qu J."/>
            <person name="Song X.-Z."/>
            <person name="Zhang L."/>
            <person name="Villasana D."/>
            <person name="Johnson A."/>
            <person name="Liu J."/>
            <person name="Liyanage D."/>
            <person name="Lorensuhewa L."/>
            <person name="Robinson T."/>
            <person name="Song A."/>
            <person name="Song B.-B."/>
            <person name="Dinh H."/>
            <person name="Thornton R."/>
            <person name="Coyle M."/>
            <person name="Francisco L."/>
            <person name="Jackson L."/>
            <person name="Javaid M."/>
            <person name="Korchina V."/>
            <person name="Kovar C."/>
            <person name="Mata R."/>
            <person name="Mathew T."/>
            <person name="Ngo R."/>
            <person name="Nguyen L."/>
            <person name="Nguyen N."/>
            <person name="Okwuonu G."/>
            <person name="Ongeri F."/>
            <person name="Pham C."/>
            <person name="Simmons D."/>
            <person name="Wilczek-Boney K."/>
            <person name="Hale W."/>
            <person name="Jakkamsetti A."/>
            <person name="Pham P."/>
            <person name="Ruth R."/>
            <person name="San Lucas F."/>
            <person name="Warren J."/>
            <person name="Zhang J."/>
            <person name="Zhao Z."/>
            <person name="Zhou C."/>
            <person name="Zhu D."/>
            <person name="Lee S."/>
            <person name="Bess C."/>
            <person name="Blankenburg K."/>
            <person name="Forbes L."/>
            <person name="Fu Q."/>
            <person name="Gubbala S."/>
            <person name="Hirani K."/>
            <person name="Jayaseelan J.C."/>
            <person name="Lara F."/>
            <person name="Munidasa M."/>
            <person name="Palculict T."/>
            <person name="Patil S."/>
            <person name="Pu L.-L."/>
            <person name="Saada N."/>
            <person name="Tang L."/>
            <person name="Weissenberger G."/>
            <person name="Zhu Y."/>
            <person name="Hemphill L."/>
            <person name="Shang Y."/>
            <person name="Youmans B."/>
            <person name="Ayvaz T."/>
            <person name="Ross M."/>
            <person name="Santibanez J."/>
            <person name="Aqrawi P."/>
            <person name="Gross S."/>
            <person name="Joshi V."/>
            <person name="Fowler G."/>
            <person name="Nazareth L."/>
            <person name="Reid J."/>
            <person name="Worley K."/>
            <person name="Petrosino J."/>
            <person name="Highlander S."/>
            <person name="Gibbs R."/>
        </authorList>
    </citation>
    <scope>NUCLEOTIDE SEQUENCE [LARGE SCALE GENOMIC DNA]</scope>
    <source>
        <strain evidence="2">ATCC 55730 / SD2112</strain>
    </source>
</reference>
<dbReference type="PANTHER" id="PTHR43698:SF1">
    <property type="entry name" value="BLL4564 PROTEIN"/>
    <property type="match status" value="1"/>
</dbReference>
<dbReference type="PANTHER" id="PTHR43698">
    <property type="entry name" value="RIBD C-TERMINAL DOMAIN CONTAINING PROTEIN"/>
    <property type="match status" value="1"/>
</dbReference>